<dbReference type="InterPro" id="IPR029479">
    <property type="entry name" value="Nitroreductase"/>
</dbReference>
<evidence type="ECO:0000256" key="6">
    <source>
        <dbReference type="ARBA" id="ARBA00023027"/>
    </source>
</evidence>
<comment type="cofactor">
    <cofactor evidence="8">
        <name>FMN</name>
        <dbReference type="ChEBI" id="CHEBI:58210"/>
    </cofactor>
    <text evidence="8">Binds 1 FMN per subunit.</text>
</comment>
<dbReference type="InterPro" id="IPR026021">
    <property type="entry name" value="YdjA-like"/>
</dbReference>
<dbReference type="PIRSF" id="PIRSF000232">
    <property type="entry name" value="YdjA"/>
    <property type="match status" value="1"/>
</dbReference>
<evidence type="ECO:0000259" key="9">
    <source>
        <dbReference type="Pfam" id="PF00881"/>
    </source>
</evidence>
<dbReference type="InterPro" id="IPR052530">
    <property type="entry name" value="NAD(P)H_nitroreductase"/>
</dbReference>
<dbReference type="HOGENOM" id="CLU_070764_5_1_0"/>
<dbReference type="EMBL" id="CP001276">
    <property type="protein sequence ID" value="ACM06643.1"/>
    <property type="molecule type" value="Genomic_DNA"/>
</dbReference>
<feature type="domain" description="Nitroreductase" evidence="9">
    <location>
        <begin position="16"/>
        <end position="166"/>
    </location>
</feature>
<keyword evidence="3 7" id="KW-0288">FMN</keyword>
<dbReference type="InterPro" id="IPR000415">
    <property type="entry name" value="Nitroreductase-like"/>
</dbReference>
<evidence type="ECO:0000256" key="7">
    <source>
        <dbReference type="PIRNR" id="PIRNR000232"/>
    </source>
</evidence>
<protein>
    <recommendedName>
        <fullName evidence="7">Putative NAD(P)H nitroreductase</fullName>
        <ecNumber evidence="7">1.-.-.-</ecNumber>
    </recommendedName>
</protein>
<accession>B9L588</accession>
<dbReference type="CDD" id="cd02135">
    <property type="entry name" value="YdjA-like"/>
    <property type="match status" value="1"/>
</dbReference>
<dbReference type="RefSeq" id="WP_012642630.1">
    <property type="nucleotide sequence ID" value="NC_011961.1"/>
</dbReference>
<dbReference type="Gene3D" id="3.40.109.10">
    <property type="entry name" value="NADH Oxidase"/>
    <property type="match status" value="1"/>
</dbReference>
<feature type="binding site" evidence="8">
    <location>
        <position position="48"/>
    </location>
    <ligand>
        <name>FMN</name>
        <dbReference type="ChEBI" id="CHEBI:58210"/>
        <note>ligand shared between dimeric partners</note>
    </ligand>
</feature>
<keyword evidence="11" id="KW-1185">Reference proteome</keyword>
<dbReference type="EC" id="1.-.-.-" evidence="7"/>
<reference evidence="10 11" key="1">
    <citation type="journal article" date="2009" name="PLoS ONE">
        <title>Complete genome sequence of the aerobic CO-oxidizing thermophile Thermomicrobium roseum.</title>
        <authorList>
            <person name="Wu D."/>
            <person name="Raymond J."/>
            <person name="Wu M."/>
            <person name="Chatterji S."/>
            <person name="Ren Q."/>
            <person name="Graham J.E."/>
            <person name="Bryant D.A."/>
            <person name="Robb F."/>
            <person name="Colman A."/>
            <person name="Tallon L.J."/>
            <person name="Badger J.H."/>
            <person name="Madupu R."/>
            <person name="Ward N.L."/>
            <person name="Eisen J.A."/>
        </authorList>
    </citation>
    <scope>NUCLEOTIDE SEQUENCE [LARGE SCALE GENOMIC DNA]</scope>
    <source>
        <strain evidence="11">ATCC 27502 / DSM 5159 / P-2</strain>
        <plasmid evidence="10">unnamed</plasmid>
    </source>
</reference>
<organism evidence="10 11">
    <name type="scientific">Thermomicrobium roseum (strain ATCC 27502 / DSM 5159 / P-2)</name>
    <dbReference type="NCBI Taxonomy" id="309801"/>
    <lineage>
        <taxon>Bacteria</taxon>
        <taxon>Pseudomonadati</taxon>
        <taxon>Thermomicrobiota</taxon>
        <taxon>Thermomicrobia</taxon>
        <taxon>Thermomicrobiales</taxon>
        <taxon>Thermomicrobiaceae</taxon>
        <taxon>Thermomicrobium</taxon>
    </lineage>
</organism>
<gene>
    <name evidence="10" type="ordered locus">trd_A0015</name>
</gene>
<dbReference type="PANTHER" id="PTHR43821:SF1">
    <property type="entry name" value="NAD(P)H NITROREDUCTASE YDJA-RELATED"/>
    <property type="match status" value="1"/>
</dbReference>
<dbReference type="SUPFAM" id="SSF55469">
    <property type="entry name" value="FMN-dependent nitroreductase-like"/>
    <property type="match status" value="1"/>
</dbReference>
<evidence type="ECO:0000256" key="8">
    <source>
        <dbReference type="PIRSR" id="PIRSR000232-1"/>
    </source>
</evidence>
<geneLocation type="plasmid" evidence="11">
    <name>Tros</name>
</geneLocation>
<proteinExistence type="inferred from homology"/>
<feature type="binding site" description="in other chain" evidence="8">
    <location>
        <begin position="135"/>
        <end position="137"/>
    </location>
    <ligand>
        <name>FMN</name>
        <dbReference type="ChEBI" id="CHEBI:58210"/>
        <note>ligand shared between dimeric partners</note>
    </ligand>
</feature>
<dbReference type="Pfam" id="PF00881">
    <property type="entry name" value="Nitroreductase"/>
    <property type="match status" value="1"/>
</dbReference>
<evidence type="ECO:0000256" key="5">
    <source>
        <dbReference type="ARBA" id="ARBA00023002"/>
    </source>
</evidence>
<dbReference type="eggNOG" id="COG0778">
    <property type="taxonomic scope" value="Bacteria"/>
</dbReference>
<evidence type="ECO:0000256" key="2">
    <source>
        <dbReference type="ARBA" id="ARBA00022630"/>
    </source>
</evidence>
<sequence>MSETTIQVAEAVLAAIRNRRSVKQVRPDPVPRELIEQLLEAAVWAPNHHLTQPWRFFVLTGEARVALGEVLARDPALTPAKREAIRQKPLRAPVLIAVAVEPDPARPLLDELAAGAAAIQNMLLAAHALGLGAIWRTGRAIEDPAVKEFLGLSDRAVLPGFVYIGYPAALPEPPARRPASTCTEWIDAERAAAARDRLLATLDHSPARHD</sequence>
<dbReference type="PANTHER" id="PTHR43821">
    <property type="entry name" value="NAD(P)H NITROREDUCTASE YDJA-RELATED"/>
    <property type="match status" value="1"/>
</dbReference>
<dbReference type="GO" id="GO:0016491">
    <property type="term" value="F:oxidoreductase activity"/>
    <property type="evidence" value="ECO:0007669"/>
    <property type="project" value="UniProtKB-UniRule"/>
</dbReference>
<keyword evidence="2 7" id="KW-0285">Flavoprotein</keyword>
<keyword evidence="10" id="KW-0614">Plasmid</keyword>
<name>B9L588_THERP</name>
<keyword evidence="6 7" id="KW-0520">NAD</keyword>
<dbReference type="Proteomes" id="UP000000447">
    <property type="component" value="Plasmid unnamed"/>
</dbReference>
<keyword evidence="4 7" id="KW-0521">NADP</keyword>
<evidence type="ECO:0000256" key="3">
    <source>
        <dbReference type="ARBA" id="ARBA00022643"/>
    </source>
</evidence>
<dbReference type="AlphaFoldDB" id="B9L588"/>
<keyword evidence="5 7" id="KW-0560">Oxidoreductase</keyword>
<evidence type="ECO:0000313" key="10">
    <source>
        <dbReference type="EMBL" id="ACM06643.1"/>
    </source>
</evidence>
<dbReference type="KEGG" id="tro:trd_A0015"/>
<feature type="binding site" description="in other chain" evidence="8">
    <location>
        <begin position="19"/>
        <end position="21"/>
    </location>
    <ligand>
        <name>FMN</name>
        <dbReference type="ChEBI" id="CHEBI:58210"/>
        <note>ligand shared between dimeric partners</note>
    </ligand>
</feature>
<evidence type="ECO:0000256" key="4">
    <source>
        <dbReference type="ARBA" id="ARBA00022857"/>
    </source>
</evidence>
<evidence type="ECO:0000313" key="11">
    <source>
        <dbReference type="Proteomes" id="UP000000447"/>
    </source>
</evidence>
<evidence type="ECO:0000256" key="1">
    <source>
        <dbReference type="ARBA" id="ARBA00007118"/>
    </source>
</evidence>
<comment type="similarity">
    <text evidence="1 7">Belongs to the nitroreductase family.</text>
</comment>